<feature type="region of interest" description="Disordered" evidence="8">
    <location>
        <begin position="181"/>
        <end position="200"/>
    </location>
</feature>
<dbReference type="Pfam" id="PF10502">
    <property type="entry name" value="Peptidase_S26"/>
    <property type="match status" value="1"/>
</dbReference>
<evidence type="ECO:0000256" key="3">
    <source>
        <dbReference type="ARBA" id="ARBA00009370"/>
    </source>
</evidence>
<feature type="region of interest" description="Disordered" evidence="8">
    <location>
        <begin position="1"/>
        <end position="22"/>
    </location>
</feature>
<evidence type="ECO:0000256" key="7">
    <source>
        <dbReference type="RuleBase" id="RU362042"/>
    </source>
</evidence>
<dbReference type="STRING" id="1631356.VV01_11155"/>
<keyword evidence="7" id="KW-0812">Transmembrane</keyword>
<keyword evidence="7" id="KW-0645">Protease</keyword>
<evidence type="ECO:0000256" key="4">
    <source>
        <dbReference type="ARBA" id="ARBA00013208"/>
    </source>
</evidence>
<dbReference type="PROSITE" id="PS00760">
    <property type="entry name" value="SPASE_I_2"/>
    <property type="match status" value="1"/>
</dbReference>
<evidence type="ECO:0000256" key="6">
    <source>
        <dbReference type="PIRSR" id="PIRSR600223-1"/>
    </source>
</evidence>
<evidence type="ECO:0000313" key="10">
    <source>
        <dbReference type="EMBL" id="KNX37580.1"/>
    </source>
</evidence>
<feature type="active site" evidence="6">
    <location>
        <position position="58"/>
    </location>
</feature>
<name>A0A0L6CIZ6_9MICO</name>
<feature type="active site" evidence="6">
    <location>
        <position position="127"/>
    </location>
</feature>
<dbReference type="PATRIC" id="fig|1631356.3.peg.2178"/>
<dbReference type="Proteomes" id="UP000037397">
    <property type="component" value="Unassembled WGS sequence"/>
</dbReference>
<dbReference type="AlphaFoldDB" id="A0A0L6CIZ6"/>
<dbReference type="GO" id="GO:0009003">
    <property type="term" value="F:signal peptidase activity"/>
    <property type="evidence" value="ECO:0007669"/>
    <property type="project" value="UniProtKB-EC"/>
</dbReference>
<dbReference type="PROSITE" id="PS00761">
    <property type="entry name" value="SPASE_I_3"/>
    <property type="match status" value="1"/>
</dbReference>
<dbReference type="Gene3D" id="2.10.109.10">
    <property type="entry name" value="Umud Fragment, subunit A"/>
    <property type="match status" value="1"/>
</dbReference>
<feature type="transmembrane region" description="Helical" evidence="7">
    <location>
        <begin position="30"/>
        <end position="48"/>
    </location>
</feature>
<keyword evidence="7" id="KW-1133">Transmembrane helix</keyword>
<comment type="caution">
    <text evidence="10">The sequence shown here is derived from an EMBL/GenBank/DDBJ whole genome shotgun (WGS) entry which is preliminary data.</text>
</comment>
<gene>
    <name evidence="10" type="ORF">VV01_11155</name>
</gene>
<keyword evidence="5 7" id="KW-0378">Hydrolase</keyword>
<reference evidence="11" key="1">
    <citation type="submission" date="2015-03" db="EMBL/GenBank/DDBJ databases">
        <title>Luteipulveratus halotolerans sp. nov., a novel actinobacterium (Dermacoccaceae) from Sarawak, Malaysia.</title>
        <authorList>
            <person name="Juboi H."/>
            <person name="Basik A."/>
            <person name="Shamsul S.S."/>
            <person name="Arnold P."/>
            <person name="Schmitt E.K."/>
            <person name="Sanglier J.-J."/>
            <person name="Yeo T."/>
        </authorList>
    </citation>
    <scope>NUCLEOTIDE SEQUENCE [LARGE SCALE GENOMIC DNA]</scope>
    <source>
        <strain evidence="11">C296001</strain>
    </source>
</reference>
<dbReference type="InterPro" id="IPR019757">
    <property type="entry name" value="Pept_S26A_signal_pept_1_Lys-AS"/>
</dbReference>
<keyword evidence="11" id="KW-1185">Reference proteome</keyword>
<evidence type="ECO:0000256" key="5">
    <source>
        <dbReference type="ARBA" id="ARBA00022801"/>
    </source>
</evidence>
<dbReference type="PANTHER" id="PTHR43390:SF1">
    <property type="entry name" value="CHLOROPLAST PROCESSING PEPTIDASE"/>
    <property type="match status" value="1"/>
</dbReference>
<comment type="similarity">
    <text evidence="3 7">Belongs to the peptidase S26 family.</text>
</comment>
<comment type="subcellular location">
    <subcellularLocation>
        <location evidence="2">Cell membrane</location>
        <topology evidence="2">Single-pass type II membrane protein</topology>
    </subcellularLocation>
    <subcellularLocation>
        <location evidence="7">Membrane</location>
        <topology evidence="7">Single-pass type II membrane protein</topology>
    </subcellularLocation>
</comment>
<dbReference type="GO" id="GO:0004252">
    <property type="term" value="F:serine-type endopeptidase activity"/>
    <property type="evidence" value="ECO:0007669"/>
    <property type="project" value="InterPro"/>
</dbReference>
<evidence type="ECO:0000256" key="8">
    <source>
        <dbReference type="SAM" id="MobiDB-lite"/>
    </source>
</evidence>
<keyword evidence="7" id="KW-0472">Membrane</keyword>
<evidence type="ECO:0000256" key="1">
    <source>
        <dbReference type="ARBA" id="ARBA00000677"/>
    </source>
</evidence>
<sequence length="236" mass="25139">MTEHLASQHASDDGVDSPEATPSSRVRRRWPVLLLAFLAVVTLTRGLLVETFSVPSASMSPTLRTGDRIVVWKPAADDIRRGDVVVFDGTGTFGPRRDASEASGLSSMVRSVGNAFGFRSGQSDYVKRVIGVGGDRVRMDDQGQVFVNGTRLDEPYADTQAAGPAFDIEVPAGRLWVMGDHRGDSDDSRSHLGDPGGGTVEADAVVGKVVGRYWPLTDLGGLPSRPAHDRAGATHD</sequence>
<comment type="catalytic activity">
    <reaction evidence="1 7">
        <text>Cleavage of hydrophobic, N-terminal signal or leader sequences from secreted and periplasmic proteins.</text>
        <dbReference type="EC" id="3.4.21.89"/>
    </reaction>
</comment>
<dbReference type="EMBL" id="LAIR01000002">
    <property type="protein sequence ID" value="KNX37580.1"/>
    <property type="molecule type" value="Genomic_DNA"/>
</dbReference>
<feature type="domain" description="Peptidase S26" evidence="9">
    <location>
        <begin position="28"/>
        <end position="214"/>
    </location>
</feature>
<protein>
    <recommendedName>
        <fullName evidence="4 7">Signal peptidase I</fullName>
        <ecNumber evidence="4 7">3.4.21.89</ecNumber>
    </recommendedName>
</protein>
<feature type="compositionally biased region" description="Basic and acidic residues" evidence="8">
    <location>
        <begin position="181"/>
        <end position="192"/>
    </location>
</feature>
<proteinExistence type="inferred from homology"/>
<dbReference type="PRINTS" id="PR00727">
    <property type="entry name" value="LEADERPTASE"/>
</dbReference>
<dbReference type="NCBIfam" id="TIGR02227">
    <property type="entry name" value="sigpep_I_bact"/>
    <property type="match status" value="1"/>
</dbReference>
<evidence type="ECO:0000313" key="11">
    <source>
        <dbReference type="Proteomes" id="UP000037397"/>
    </source>
</evidence>
<dbReference type="GO" id="GO:0005886">
    <property type="term" value="C:plasma membrane"/>
    <property type="evidence" value="ECO:0007669"/>
    <property type="project" value="UniProtKB-SubCell"/>
</dbReference>
<dbReference type="RefSeq" id="WP_082220936.1">
    <property type="nucleotide sequence ID" value="NZ_LAIR01000002.1"/>
</dbReference>
<dbReference type="InterPro" id="IPR019758">
    <property type="entry name" value="Pept_S26A_signal_pept_1_CS"/>
</dbReference>
<accession>A0A0L6CIZ6</accession>
<organism evidence="10 11">
    <name type="scientific">Luteipulveratus halotolerans</name>
    <dbReference type="NCBI Taxonomy" id="1631356"/>
    <lineage>
        <taxon>Bacteria</taxon>
        <taxon>Bacillati</taxon>
        <taxon>Actinomycetota</taxon>
        <taxon>Actinomycetes</taxon>
        <taxon>Micrococcales</taxon>
        <taxon>Dermacoccaceae</taxon>
        <taxon>Luteipulveratus</taxon>
    </lineage>
</organism>
<dbReference type="InterPro" id="IPR000223">
    <property type="entry name" value="Pept_S26A_signal_pept_1"/>
</dbReference>
<dbReference type="EC" id="3.4.21.89" evidence="4 7"/>
<dbReference type="CDD" id="cd06530">
    <property type="entry name" value="S26_SPase_I"/>
    <property type="match status" value="1"/>
</dbReference>
<evidence type="ECO:0000256" key="2">
    <source>
        <dbReference type="ARBA" id="ARBA00004401"/>
    </source>
</evidence>
<dbReference type="InterPro" id="IPR036286">
    <property type="entry name" value="LexA/Signal_pep-like_sf"/>
</dbReference>
<dbReference type="SUPFAM" id="SSF51306">
    <property type="entry name" value="LexA/Signal peptidase"/>
    <property type="match status" value="1"/>
</dbReference>
<dbReference type="OrthoDB" id="9815782at2"/>
<dbReference type="GO" id="GO:0006465">
    <property type="term" value="P:signal peptide processing"/>
    <property type="evidence" value="ECO:0007669"/>
    <property type="project" value="InterPro"/>
</dbReference>
<dbReference type="PANTHER" id="PTHR43390">
    <property type="entry name" value="SIGNAL PEPTIDASE I"/>
    <property type="match status" value="1"/>
</dbReference>
<dbReference type="InterPro" id="IPR019533">
    <property type="entry name" value="Peptidase_S26"/>
</dbReference>
<evidence type="ECO:0000259" key="9">
    <source>
        <dbReference type="Pfam" id="PF10502"/>
    </source>
</evidence>